<name>A0A5C5X9V7_9PLAN</name>
<feature type="domain" description="TerB-C" evidence="5">
    <location>
        <begin position="735"/>
        <end position="899"/>
    </location>
</feature>
<dbReference type="InterPro" id="IPR025266">
    <property type="entry name" value="TerB_N"/>
</dbReference>
<keyword evidence="2" id="KW-0812">Transmembrane</keyword>
<dbReference type="AlphaFoldDB" id="A0A5C5X9V7"/>
<evidence type="ECO:0000259" key="4">
    <source>
        <dbReference type="Pfam" id="PF13208"/>
    </source>
</evidence>
<organism evidence="6 7">
    <name type="scientific">Rubinisphaera italica</name>
    <dbReference type="NCBI Taxonomy" id="2527969"/>
    <lineage>
        <taxon>Bacteria</taxon>
        <taxon>Pseudomonadati</taxon>
        <taxon>Planctomycetota</taxon>
        <taxon>Planctomycetia</taxon>
        <taxon>Planctomycetales</taxon>
        <taxon>Planctomycetaceae</taxon>
        <taxon>Rubinisphaera</taxon>
    </lineage>
</organism>
<gene>
    <name evidence="6" type="ORF">Pan54_04600</name>
</gene>
<feature type="domain" description="Co-chaperone DjlA N-terminal" evidence="3">
    <location>
        <begin position="618"/>
        <end position="726"/>
    </location>
</feature>
<proteinExistence type="predicted"/>
<dbReference type="Gene3D" id="1.10.3680.10">
    <property type="entry name" value="TerB-like"/>
    <property type="match status" value="1"/>
</dbReference>
<keyword evidence="2" id="KW-1133">Transmembrane helix</keyword>
<dbReference type="OrthoDB" id="227636at2"/>
<dbReference type="Pfam" id="PF15615">
    <property type="entry name" value="TerB_C"/>
    <property type="match status" value="1"/>
</dbReference>
<comment type="caution">
    <text evidence="6">The sequence shown here is derived from an EMBL/GenBank/DDBJ whole genome shotgun (WGS) entry which is preliminary data.</text>
</comment>
<keyword evidence="2" id="KW-0472">Membrane</keyword>
<evidence type="ECO:0000313" key="6">
    <source>
        <dbReference type="EMBL" id="TWT59750.1"/>
    </source>
</evidence>
<dbReference type="CDD" id="cd07176">
    <property type="entry name" value="terB"/>
    <property type="match status" value="1"/>
</dbReference>
<feature type="compositionally biased region" description="Acidic residues" evidence="1">
    <location>
        <begin position="770"/>
        <end position="779"/>
    </location>
</feature>
<dbReference type="Proteomes" id="UP000316095">
    <property type="component" value="Unassembled WGS sequence"/>
</dbReference>
<feature type="region of interest" description="Disordered" evidence="1">
    <location>
        <begin position="770"/>
        <end position="795"/>
    </location>
</feature>
<evidence type="ECO:0000256" key="1">
    <source>
        <dbReference type="SAM" id="MobiDB-lite"/>
    </source>
</evidence>
<dbReference type="InterPro" id="IPR029024">
    <property type="entry name" value="TerB-like"/>
</dbReference>
<evidence type="ECO:0000259" key="3">
    <source>
        <dbReference type="Pfam" id="PF05099"/>
    </source>
</evidence>
<evidence type="ECO:0000313" key="7">
    <source>
        <dbReference type="Proteomes" id="UP000316095"/>
    </source>
</evidence>
<dbReference type="Pfam" id="PF05099">
    <property type="entry name" value="TerB"/>
    <property type="match status" value="1"/>
</dbReference>
<evidence type="ECO:0000256" key="2">
    <source>
        <dbReference type="SAM" id="Phobius"/>
    </source>
</evidence>
<dbReference type="SUPFAM" id="SSF158682">
    <property type="entry name" value="TerB-like"/>
    <property type="match status" value="1"/>
</dbReference>
<dbReference type="EMBL" id="SJPG01000001">
    <property type="protein sequence ID" value="TWT59750.1"/>
    <property type="molecule type" value="Genomic_DNA"/>
</dbReference>
<dbReference type="InterPro" id="IPR007791">
    <property type="entry name" value="DjlA_N"/>
</dbReference>
<feature type="transmembrane region" description="Helical" evidence="2">
    <location>
        <begin position="63"/>
        <end position="81"/>
    </location>
</feature>
<protein>
    <submittedName>
        <fullName evidence="6">Tellurite resistance protein TerB</fullName>
    </submittedName>
</protein>
<feature type="transmembrane region" description="Helical" evidence="2">
    <location>
        <begin position="88"/>
        <end position="105"/>
    </location>
</feature>
<dbReference type="InterPro" id="IPR028932">
    <property type="entry name" value="TerB-C"/>
</dbReference>
<feature type="domain" description="TerB N-terminal" evidence="4">
    <location>
        <begin position="223"/>
        <end position="401"/>
    </location>
</feature>
<keyword evidence="7" id="KW-1185">Reference proteome</keyword>
<sequence length="906" mass="102270">MSDILSVVQCPGCEKSLKIKMTAANRRVRCRSCKCVFSISVQSEESELRQEAADNSGMELSNFWLNLFGGILVLGAVTLLLSFVLGPIAAITLFLLTGFVALSFWKPALVLQGLNFATQIVNNFRNGLRLPEKEIDSTVHSATANKPPVVEKNFNPDNRISTFNEDLVEIQPASHSNSKQSGFIIRRSEVKHSLWSKSADANVRFLGTDGYLDHCGVIAASPLVYFIKGKTRDPFDASLIESDLKVANSGRGSSNLPYWSSYRECSPSQRRNYLAWLESGRKDPNTELGYVFIHFYGLERRALVDQKDHSLVIQEVLRLLPIYGFSNSFKRYATDLLWACLINHPELQELPLSVLNQVIESTPYWSEDSKAAMLAIFAMRGEALPPSAALIVAQHDARSPRSVIIRRHNDRFTELFKTRFNEKYPSGMPLKSAKREYRLEYRPASATLSGYRGDSSPFTFKLPNISGIPSQFKTLLEIWNSAIEDLRAFDRAHKKADSGEITADMYEKLPLELREGDHPQFDRWYSLIQQFSNESGWCLIPVGELAELQGIDKRSKLTKKQCSDLLQTADCMDLCLEPDSRESGQTYHWDSYVSIFPREDSTEGNLNSYHAASILLRLGMSIAAADGVVDDTELKTITSHLEQYFELSPQESIRLEHLAYLLSVHPDKNTKLGKQLQALPEIRREAIGEYLIAIAAADGIMTEEEVSSLKKAYKSLDLEPSRIEELSAGNIAPEESEDSSVDLLLDQDRIREILQETKQVSDYLKDVMLEDGTDTESDQMEATGNESRISAESQKKTEAVATINELDHQVNVQDEQTHEGEVRQAEALKYDGLQPRFHLFLDTIMTRNEWTRSELDQLAREHSLMLNGTIESINEWSLEVCGDWLIDDQEDRIIVTQNLFLSEKST</sequence>
<accession>A0A5C5X9V7</accession>
<feature type="compositionally biased region" description="Polar residues" evidence="1">
    <location>
        <begin position="780"/>
        <end position="792"/>
    </location>
</feature>
<evidence type="ECO:0000259" key="5">
    <source>
        <dbReference type="Pfam" id="PF15615"/>
    </source>
</evidence>
<reference evidence="6 7" key="1">
    <citation type="submission" date="2019-02" db="EMBL/GenBank/DDBJ databases">
        <title>Deep-cultivation of Planctomycetes and their phenomic and genomic characterization uncovers novel biology.</title>
        <authorList>
            <person name="Wiegand S."/>
            <person name="Jogler M."/>
            <person name="Boedeker C."/>
            <person name="Pinto D."/>
            <person name="Vollmers J."/>
            <person name="Rivas-Marin E."/>
            <person name="Kohn T."/>
            <person name="Peeters S.H."/>
            <person name="Heuer A."/>
            <person name="Rast P."/>
            <person name="Oberbeckmann S."/>
            <person name="Bunk B."/>
            <person name="Jeske O."/>
            <person name="Meyerdierks A."/>
            <person name="Storesund J.E."/>
            <person name="Kallscheuer N."/>
            <person name="Luecker S."/>
            <person name="Lage O.M."/>
            <person name="Pohl T."/>
            <person name="Merkel B.J."/>
            <person name="Hornburger P."/>
            <person name="Mueller R.-W."/>
            <person name="Bruemmer F."/>
            <person name="Labrenz M."/>
            <person name="Spormann A.M."/>
            <person name="Op Den Camp H."/>
            <person name="Overmann J."/>
            <person name="Amann R."/>
            <person name="Jetten M.S.M."/>
            <person name="Mascher T."/>
            <person name="Medema M.H."/>
            <person name="Devos D.P."/>
            <person name="Kaster A.-K."/>
            <person name="Ovreas L."/>
            <person name="Rohde M."/>
            <person name="Galperin M.Y."/>
            <person name="Jogler C."/>
        </authorList>
    </citation>
    <scope>NUCLEOTIDE SEQUENCE [LARGE SCALE GENOMIC DNA]</scope>
    <source>
        <strain evidence="6 7">Pan54</strain>
    </source>
</reference>
<dbReference type="Pfam" id="PF13208">
    <property type="entry name" value="TerB_N"/>
    <property type="match status" value="1"/>
</dbReference>